<dbReference type="Proteomes" id="UP000193006">
    <property type="component" value="Chromosome"/>
</dbReference>
<evidence type="ECO:0000256" key="1">
    <source>
        <dbReference type="SAM" id="Phobius"/>
    </source>
</evidence>
<organism evidence="2 3">
    <name type="scientific">Halalkalibacter krulwichiae</name>
    <dbReference type="NCBI Taxonomy" id="199441"/>
    <lineage>
        <taxon>Bacteria</taxon>
        <taxon>Bacillati</taxon>
        <taxon>Bacillota</taxon>
        <taxon>Bacilli</taxon>
        <taxon>Bacillales</taxon>
        <taxon>Bacillaceae</taxon>
        <taxon>Halalkalibacter</taxon>
    </lineage>
</organism>
<dbReference type="EMBL" id="CP020814">
    <property type="protein sequence ID" value="ARK32668.1"/>
    <property type="molecule type" value="Genomic_DNA"/>
</dbReference>
<gene>
    <name evidence="2" type="ORF">BkAM31D_23995</name>
</gene>
<name>A0A1X9MGV5_9BACI</name>
<keyword evidence="1" id="KW-0812">Transmembrane</keyword>
<reference evidence="2 3" key="1">
    <citation type="submission" date="2017-04" db="EMBL/GenBank/DDBJ databases">
        <title>Bacillus krulwichiae AM31D Genome sequencing and assembly.</title>
        <authorList>
            <person name="Krulwich T.A."/>
            <person name="Anastor L."/>
            <person name="Ehrlich R."/>
            <person name="Ehrlich G.D."/>
            <person name="Janto B."/>
        </authorList>
    </citation>
    <scope>NUCLEOTIDE SEQUENCE [LARGE SCALE GENOMIC DNA]</scope>
    <source>
        <strain evidence="2 3">AM31D</strain>
    </source>
</reference>
<evidence type="ECO:0000313" key="3">
    <source>
        <dbReference type="Proteomes" id="UP000193006"/>
    </source>
</evidence>
<keyword evidence="1" id="KW-0472">Membrane</keyword>
<proteinExistence type="predicted"/>
<dbReference type="STRING" id="199441.BkAM31D_23995"/>
<dbReference type="KEGG" id="bkw:BkAM31D_23995"/>
<keyword evidence="1" id="KW-1133">Transmembrane helix</keyword>
<accession>A0A1X9MGV5</accession>
<dbReference type="AlphaFoldDB" id="A0A1X9MGV5"/>
<protein>
    <submittedName>
        <fullName evidence="2">Uncharacterized protein</fullName>
    </submittedName>
</protein>
<feature type="transmembrane region" description="Helical" evidence="1">
    <location>
        <begin position="21"/>
        <end position="45"/>
    </location>
</feature>
<sequence>MQAKEGNKKNENPFRIVISKIGVAFIPLAIVYAANDLVGAFVAMLRKGNLITVWN</sequence>
<keyword evidence="3" id="KW-1185">Reference proteome</keyword>
<evidence type="ECO:0000313" key="2">
    <source>
        <dbReference type="EMBL" id="ARK32668.1"/>
    </source>
</evidence>
<dbReference type="RefSeq" id="WP_157076817.1">
    <property type="nucleotide sequence ID" value="NZ_CP020814.1"/>
</dbReference>